<name>A0ACB7EJL9_NIBAL</name>
<gene>
    <name evidence="1" type="ORF">GBF38_012769</name>
</gene>
<organism evidence="1 2">
    <name type="scientific">Nibea albiflora</name>
    <name type="common">Yellow drum</name>
    <name type="synonym">Corvina albiflora</name>
    <dbReference type="NCBI Taxonomy" id="240163"/>
    <lineage>
        <taxon>Eukaryota</taxon>
        <taxon>Metazoa</taxon>
        <taxon>Chordata</taxon>
        <taxon>Craniata</taxon>
        <taxon>Vertebrata</taxon>
        <taxon>Euteleostomi</taxon>
        <taxon>Actinopterygii</taxon>
        <taxon>Neopterygii</taxon>
        <taxon>Teleostei</taxon>
        <taxon>Neoteleostei</taxon>
        <taxon>Acanthomorphata</taxon>
        <taxon>Eupercaria</taxon>
        <taxon>Sciaenidae</taxon>
        <taxon>Nibea</taxon>
    </lineage>
</organism>
<proteinExistence type="predicted"/>
<reference evidence="1" key="1">
    <citation type="submission" date="2020-04" db="EMBL/GenBank/DDBJ databases">
        <title>A chromosome-scale assembly and high-density genetic map of the yellow drum (Nibea albiflora) genome.</title>
        <authorList>
            <person name="Xu D."/>
            <person name="Zhang W."/>
            <person name="Chen R."/>
            <person name="Tan P."/>
            <person name="Wang L."/>
            <person name="Song H."/>
            <person name="Tian L."/>
            <person name="Zhu Q."/>
            <person name="Wang B."/>
        </authorList>
    </citation>
    <scope>NUCLEOTIDE SEQUENCE</scope>
    <source>
        <strain evidence="1">ZJHYS-2018</strain>
    </source>
</reference>
<keyword evidence="2" id="KW-1185">Reference proteome</keyword>
<sequence length="151" mass="17645">MYINKEKETKRELETLKKYTNPETLSTAKIANQVRDNTKRIKKLFQVDYEEKITNNLQAEKNKNRLLQEELDRLHISFQVLNAMYDHNVPKIRKQADAFQHGLDNKLLQKNILQSDFDEATAAPQEETKKNKTLQEHMDKMSATPCGQARG</sequence>
<protein>
    <submittedName>
        <fullName evidence="1">Uncharacterized protein</fullName>
    </submittedName>
</protein>
<evidence type="ECO:0000313" key="1">
    <source>
        <dbReference type="EMBL" id="KAG8002312.1"/>
    </source>
</evidence>
<accession>A0ACB7EJL9</accession>
<evidence type="ECO:0000313" key="2">
    <source>
        <dbReference type="Proteomes" id="UP000805704"/>
    </source>
</evidence>
<comment type="caution">
    <text evidence="1">The sequence shown here is derived from an EMBL/GenBank/DDBJ whole genome shotgun (WGS) entry which is preliminary data.</text>
</comment>
<dbReference type="EMBL" id="CM024794">
    <property type="protein sequence ID" value="KAG8002312.1"/>
    <property type="molecule type" value="Genomic_DNA"/>
</dbReference>
<dbReference type="Proteomes" id="UP000805704">
    <property type="component" value="Chromosome 6"/>
</dbReference>